<dbReference type="Proteomes" id="UP000823749">
    <property type="component" value="Chromosome 5"/>
</dbReference>
<dbReference type="EMBL" id="JACTNZ010000005">
    <property type="protein sequence ID" value="KAG5548575.1"/>
    <property type="molecule type" value="Genomic_DNA"/>
</dbReference>
<evidence type="ECO:0000313" key="3">
    <source>
        <dbReference type="Proteomes" id="UP000823749"/>
    </source>
</evidence>
<protein>
    <submittedName>
        <fullName evidence="2">Uncharacterized protein</fullName>
    </submittedName>
</protein>
<feature type="region of interest" description="Disordered" evidence="1">
    <location>
        <begin position="31"/>
        <end position="61"/>
    </location>
</feature>
<dbReference type="AlphaFoldDB" id="A0AAV6K7X4"/>
<dbReference type="InterPro" id="IPR052072">
    <property type="entry name" value="Vascular_dev_regulator"/>
</dbReference>
<comment type="caution">
    <text evidence="2">The sequence shown here is derived from an EMBL/GenBank/DDBJ whole genome shotgun (WGS) entry which is preliminary data.</text>
</comment>
<name>A0AAV6K7X4_9ERIC</name>
<sequence>MRNDVPLSARQPRSVLSELDAQELTLQDLEAPLTGIQRSRLPQSGTSQTRRGTSRTRNRVTQQAMTLHQAQGQYYLVMNDESFTCPSFRNGDEGKLTKQHKIGYTSFSTSRLGKVATFFSETYRTASPLTKRPYCAPKIGVIHQKSQISYDEITNDLCPILSVQQLYRVCTLYWDDDYNTESVSADVISSMKVLMTEDSNDEDRNSFLLDDNSSIPFSDDDLSISVKEKDFSDVKPAAELLENPAFQFLQE</sequence>
<organism evidence="2 3">
    <name type="scientific">Rhododendron griersonianum</name>
    <dbReference type="NCBI Taxonomy" id="479676"/>
    <lineage>
        <taxon>Eukaryota</taxon>
        <taxon>Viridiplantae</taxon>
        <taxon>Streptophyta</taxon>
        <taxon>Embryophyta</taxon>
        <taxon>Tracheophyta</taxon>
        <taxon>Spermatophyta</taxon>
        <taxon>Magnoliopsida</taxon>
        <taxon>eudicotyledons</taxon>
        <taxon>Gunneridae</taxon>
        <taxon>Pentapetalae</taxon>
        <taxon>asterids</taxon>
        <taxon>Ericales</taxon>
        <taxon>Ericaceae</taxon>
        <taxon>Ericoideae</taxon>
        <taxon>Rhodoreae</taxon>
        <taxon>Rhododendron</taxon>
    </lineage>
</organism>
<dbReference type="PANTHER" id="PTHR16027:SF6">
    <property type="entry name" value="DILUTE DOMAIN-CONTAINING PROTEIN"/>
    <property type="match status" value="1"/>
</dbReference>
<dbReference type="PANTHER" id="PTHR16027">
    <property type="entry name" value="DILUTE DOMAIN-CONTAINING PROTEIN YPR089W"/>
    <property type="match status" value="1"/>
</dbReference>
<evidence type="ECO:0000256" key="1">
    <source>
        <dbReference type="SAM" id="MobiDB-lite"/>
    </source>
</evidence>
<evidence type="ECO:0000313" key="2">
    <source>
        <dbReference type="EMBL" id="KAG5548575.1"/>
    </source>
</evidence>
<proteinExistence type="predicted"/>
<reference evidence="2" key="1">
    <citation type="submission" date="2020-08" db="EMBL/GenBank/DDBJ databases">
        <title>Plant Genome Project.</title>
        <authorList>
            <person name="Zhang R.-G."/>
        </authorList>
    </citation>
    <scope>NUCLEOTIDE SEQUENCE</scope>
    <source>
        <strain evidence="2">WSP0</strain>
        <tissue evidence="2">Leaf</tissue>
    </source>
</reference>
<keyword evidence="3" id="KW-1185">Reference proteome</keyword>
<accession>A0AAV6K7X4</accession>
<gene>
    <name evidence="2" type="ORF">RHGRI_014059</name>
</gene>